<evidence type="ECO:0000256" key="10">
    <source>
        <dbReference type="RuleBase" id="RU367032"/>
    </source>
</evidence>
<comment type="caution">
    <text evidence="13">The sequence shown here is derived from an EMBL/GenBank/DDBJ whole genome shotgun (WGS) entry which is preliminary data.</text>
</comment>
<dbReference type="AlphaFoldDB" id="A0ABD2MU71"/>
<feature type="compositionally biased region" description="Polar residues" evidence="11">
    <location>
        <begin position="232"/>
        <end position="252"/>
    </location>
</feature>
<dbReference type="GO" id="GO:0016560">
    <property type="term" value="P:protein import into peroxisome matrix, docking"/>
    <property type="evidence" value="ECO:0007669"/>
    <property type="project" value="UniProtKB-UniRule"/>
</dbReference>
<keyword evidence="5 10" id="KW-0472">Membrane</keyword>
<keyword evidence="6 10" id="KW-0576">Peroxisome</keyword>
<protein>
    <recommendedName>
        <fullName evidence="7 10">Peroxisomal membrane protein PEX14</fullName>
    </recommendedName>
    <alternativeName>
        <fullName evidence="8 10">Peroxin-14</fullName>
    </alternativeName>
</protein>
<evidence type="ECO:0000256" key="9">
    <source>
        <dbReference type="ARBA" id="ARBA00046271"/>
    </source>
</evidence>
<dbReference type="InterPro" id="IPR036388">
    <property type="entry name" value="WH-like_DNA-bd_sf"/>
</dbReference>
<evidence type="ECO:0000313" key="14">
    <source>
        <dbReference type="Proteomes" id="UP001516400"/>
    </source>
</evidence>
<dbReference type="PANTHER" id="PTHR23058:SF0">
    <property type="entry name" value="PEROXISOMAL MEMBRANE PROTEIN PEX14"/>
    <property type="match status" value="1"/>
</dbReference>
<sequence>MANNSGTEVEPENFVQNDLVKTAVSFLQNPRVVDTPLAQKQKFLRRKGLTDEEIERACELSGAYKQQHEQQLIRPPLPPLHINRNQMQLTFFEKLREIIHSMAIFSIVGYALYKIYENYIAPFLFENSVNELKRNLDDVKIEVDRIGRSSDRNTEKQLSEIKSDISTVKGLLLGRKQFPNVSYSPIVPPSIPAWQMASVQDAADGDVENKTEELEDMGSGSGSSEPEHYTKTSESSLEIISSPNEYVSSQMTGEEYNDQ</sequence>
<evidence type="ECO:0000256" key="8">
    <source>
        <dbReference type="ARBA" id="ARBA00029691"/>
    </source>
</evidence>
<keyword evidence="2 10" id="KW-0813">Transport</keyword>
<dbReference type="Proteomes" id="UP001516400">
    <property type="component" value="Unassembled WGS sequence"/>
</dbReference>
<dbReference type="InterPro" id="IPR025655">
    <property type="entry name" value="PEX14"/>
</dbReference>
<evidence type="ECO:0000259" key="12">
    <source>
        <dbReference type="Pfam" id="PF04695"/>
    </source>
</evidence>
<accession>A0ABD2MU71</accession>
<comment type="similarity">
    <text evidence="1 10">Belongs to the peroxin-14 family.</text>
</comment>
<feature type="domain" description="Peroxisome membrane anchor protein Pex14p N-terminal" evidence="12">
    <location>
        <begin position="17"/>
        <end position="57"/>
    </location>
</feature>
<evidence type="ECO:0000256" key="6">
    <source>
        <dbReference type="ARBA" id="ARBA00023140"/>
    </source>
</evidence>
<evidence type="ECO:0000256" key="7">
    <source>
        <dbReference type="ARBA" id="ARBA00029502"/>
    </source>
</evidence>
<name>A0ABD2MU71_9CUCU</name>
<gene>
    <name evidence="13" type="ORF">HHI36_009058</name>
</gene>
<keyword evidence="4" id="KW-0811">Translocation</keyword>
<organism evidence="13 14">
    <name type="scientific">Cryptolaemus montrouzieri</name>
    <dbReference type="NCBI Taxonomy" id="559131"/>
    <lineage>
        <taxon>Eukaryota</taxon>
        <taxon>Metazoa</taxon>
        <taxon>Ecdysozoa</taxon>
        <taxon>Arthropoda</taxon>
        <taxon>Hexapoda</taxon>
        <taxon>Insecta</taxon>
        <taxon>Pterygota</taxon>
        <taxon>Neoptera</taxon>
        <taxon>Endopterygota</taxon>
        <taxon>Coleoptera</taxon>
        <taxon>Polyphaga</taxon>
        <taxon>Cucujiformia</taxon>
        <taxon>Coccinelloidea</taxon>
        <taxon>Coccinellidae</taxon>
        <taxon>Scymninae</taxon>
        <taxon>Scymnini</taxon>
        <taxon>Cryptolaemus</taxon>
    </lineage>
</organism>
<feature type="region of interest" description="Disordered" evidence="11">
    <location>
        <begin position="198"/>
        <end position="259"/>
    </location>
</feature>
<keyword evidence="3 10" id="KW-0653">Protein transport</keyword>
<evidence type="ECO:0000256" key="1">
    <source>
        <dbReference type="ARBA" id="ARBA00005443"/>
    </source>
</evidence>
<dbReference type="PANTHER" id="PTHR23058">
    <property type="entry name" value="PEROXISOMAL MEMBRANE PROTEIN PEX14"/>
    <property type="match status" value="1"/>
</dbReference>
<dbReference type="Pfam" id="PF04695">
    <property type="entry name" value="Pex14_N"/>
    <property type="match status" value="1"/>
</dbReference>
<dbReference type="EMBL" id="JABFTP020000021">
    <property type="protein sequence ID" value="KAL3270001.1"/>
    <property type="molecule type" value="Genomic_DNA"/>
</dbReference>
<dbReference type="GO" id="GO:0005778">
    <property type="term" value="C:peroxisomal membrane"/>
    <property type="evidence" value="ECO:0007669"/>
    <property type="project" value="UniProtKB-SubCell"/>
</dbReference>
<evidence type="ECO:0000256" key="5">
    <source>
        <dbReference type="ARBA" id="ARBA00023136"/>
    </source>
</evidence>
<dbReference type="Gene3D" id="1.10.10.10">
    <property type="entry name" value="Winged helix-like DNA-binding domain superfamily/Winged helix DNA-binding domain"/>
    <property type="match status" value="1"/>
</dbReference>
<evidence type="ECO:0000313" key="13">
    <source>
        <dbReference type="EMBL" id="KAL3270001.1"/>
    </source>
</evidence>
<evidence type="ECO:0000256" key="11">
    <source>
        <dbReference type="SAM" id="MobiDB-lite"/>
    </source>
</evidence>
<keyword evidence="14" id="KW-1185">Reference proteome</keyword>
<evidence type="ECO:0000256" key="3">
    <source>
        <dbReference type="ARBA" id="ARBA00022927"/>
    </source>
</evidence>
<evidence type="ECO:0000256" key="2">
    <source>
        <dbReference type="ARBA" id="ARBA00022448"/>
    </source>
</evidence>
<reference evidence="13 14" key="1">
    <citation type="journal article" date="2021" name="BMC Biol.">
        <title>Horizontally acquired antibacterial genes associated with adaptive radiation of ladybird beetles.</title>
        <authorList>
            <person name="Li H.S."/>
            <person name="Tang X.F."/>
            <person name="Huang Y.H."/>
            <person name="Xu Z.Y."/>
            <person name="Chen M.L."/>
            <person name="Du X.Y."/>
            <person name="Qiu B.Y."/>
            <person name="Chen P.T."/>
            <person name="Zhang W."/>
            <person name="Slipinski A."/>
            <person name="Escalona H.E."/>
            <person name="Waterhouse R.M."/>
            <person name="Zwick A."/>
            <person name="Pang H."/>
        </authorList>
    </citation>
    <scope>NUCLEOTIDE SEQUENCE [LARGE SCALE GENOMIC DNA]</scope>
    <source>
        <strain evidence="13">SYSU2018</strain>
    </source>
</reference>
<proteinExistence type="inferred from homology"/>
<comment type="function">
    <text evidence="10">Component of the PEX13-PEX14 docking complex, a translocon channel that specifically mediates the import of peroxisomal cargo proteins bound to PEX5 receptor. The PEX13-PEX14 docking complex forms a large import pore which can be opened to a diameter of about 9 nm. Mechanistically, PEX5 receptor along with cargo proteins associates with the PEX14 subunit of the PEX13-PEX14 docking complex in the cytosol, leading to the insertion of the receptor into the organelle membrane with the concomitant translocation of the cargo into the peroxisome matrix.</text>
</comment>
<dbReference type="InterPro" id="IPR006785">
    <property type="entry name" value="Pex14_N"/>
</dbReference>
<evidence type="ECO:0000256" key="4">
    <source>
        <dbReference type="ARBA" id="ARBA00023010"/>
    </source>
</evidence>
<comment type="subcellular location">
    <subcellularLocation>
        <location evidence="9 10">Peroxisome membrane</location>
    </subcellularLocation>
</comment>